<reference evidence="1 2" key="1">
    <citation type="submission" date="2018-01" db="EMBL/GenBank/DDBJ databases">
        <title>Complete genome sequence of Bacteriovorax stolpii DSM12778.</title>
        <authorList>
            <person name="Tang B."/>
            <person name="Chang J."/>
        </authorList>
    </citation>
    <scope>NUCLEOTIDE SEQUENCE [LARGE SCALE GENOMIC DNA]</scope>
    <source>
        <strain evidence="1 2">DSM 12778</strain>
    </source>
</reference>
<dbReference type="Proteomes" id="UP000235584">
    <property type="component" value="Chromosome"/>
</dbReference>
<organism evidence="1 2">
    <name type="scientific">Bacteriovorax stolpii</name>
    <name type="common">Bdellovibrio stolpii</name>
    <dbReference type="NCBI Taxonomy" id="960"/>
    <lineage>
        <taxon>Bacteria</taxon>
        <taxon>Pseudomonadati</taxon>
        <taxon>Bdellovibrionota</taxon>
        <taxon>Bacteriovoracia</taxon>
        <taxon>Bacteriovoracales</taxon>
        <taxon>Bacteriovoracaceae</taxon>
        <taxon>Bacteriovorax</taxon>
    </lineage>
</organism>
<dbReference type="AlphaFoldDB" id="A0A2K9NTF5"/>
<name>A0A2K9NTF5_BACTC</name>
<dbReference type="RefSeq" id="WP_102244092.1">
    <property type="nucleotide sequence ID" value="NZ_CP025704.1"/>
</dbReference>
<evidence type="ECO:0000313" key="2">
    <source>
        <dbReference type="Proteomes" id="UP000235584"/>
    </source>
</evidence>
<dbReference type="OrthoDB" id="5287509at2"/>
<keyword evidence="2" id="KW-1185">Reference proteome</keyword>
<proteinExistence type="predicted"/>
<gene>
    <name evidence="1" type="ORF">C0V70_11955</name>
</gene>
<accession>A0A2K9NTF5</accession>
<evidence type="ECO:0000313" key="1">
    <source>
        <dbReference type="EMBL" id="AUN98801.1"/>
    </source>
</evidence>
<protein>
    <submittedName>
        <fullName evidence="1">Uncharacterized protein</fullName>
    </submittedName>
</protein>
<sequence>MANNKTLVALAIVLSSTSFSAMADGKKPIGWQIKNKTWNKSFEKSYEEFVATLGKGKKSGACHTTSDCLKSPVANPRYYNLNPEGLSDVYSDCADLPYILRAYFSWMNDLPFTYPVNLTPAPIKSPELPALLAELERLNLELEKAGFLKKPIIKAQIRSVRKKIYGDKDTDIRYNSFGNTLVQKRYVKNGDNINTILEGVANSISTASFRTDASSDMTNELFRDTYPVAINRNSIKPGTVLYDPNGHIAVVYEVTTNGKVHLIDAHPDNSLTAITYGEKFSQTNVEIGGGFSNWRPFSVEAGVNAVSNDELPDYSLEQFEKGKKFIFNNTEMDFYEYVRNKLSVGNLVYNPVVELTEMMDEICHDVKERVAAVDASIKAGLSTQNHPDKLPDNIYGTDGDWESYSTPSRDARLKASIREGRALMIKMIEGHRNSDPAIRYQGHDLIAELKATYAKESKACSFDIKRTNGTIKSFNLDHVLKNIFKLSFDPYHCIELRWGMLDAESLQSCNSNKDKMEWYQAEQGLRNTIDRNYSLKMDFSLKELSGASISRVKEENISIEDVLKN</sequence>
<dbReference type="KEGG" id="bsto:C0V70_11955"/>
<dbReference type="EMBL" id="CP025704">
    <property type="protein sequence ID" value="AUN98801.1"/>
    <property type="molecule type" value="Genomic_DNA"/>
</dbReference>